<dbReference type="CDD" id="cd00761">
    <property type="entry name" value="Glyco_tranf_GTA_type"/>
    <property type="match status" value="1"/>
</dbReference>
<keyword evidence="1" id="KW-0812">Transmembrane</keyword>
<keyword evidence="4" id="KW-1185">Reference proteome</keyword>
<dbReference type="AlphaFoldDB" id="A0A221KE13"/>
<dbReference type="InterPro" id="IPR029044">
    <property type="entry name" value="Nucleotide-diphossugar_trans"/>
</dbReference>
<dbReference type="Pfam" id="PF00535">
    <property type="entry name" value="Glycos_transf_2"/>
    <property type="match status" value="1"/>
</dbReference>
<dbReference type="InterPro" id="IPR001173">
    <property type="entry name" value="Glyco_trans_2-like"/>
</dbReference>
<name>A0A221KE13_VITFI</name>
<proteinExistence type="predicted"/>
<dbReference type="SUPFAM" id="SSF53448">
    <property type="entry name" value="Nucleotide-diphospho-sugar transferases"/>
    <property type="match status" value="1"/>
</dbReference>
<accession>A0A221KE13</accession>
<organism evidence="3 4">
    <name type="scientific">Vitreoscilla filiformis</name>
    <dbReference type="NCBI Taxonomy" id="63"/>
    <lineage>
        <taxon>Bacteria</taxon>
        <taxon>Pseudomonadati</taxon>
        <taxon>Pseudomonadota</taxon>
        <taxon>Betaproteobacteria</taxon>
        <taxon>Neisseriales</taxon>
        <taxon>Neisseriaceae</taxon>
        <taxon>Vitreoscilla</taxon>
    </lineage>
</organism>
<evidence type="ECO:0000313" key="3">
    <source>
        <dbReference type="EMBL" id="ASM77080.1"/>
    </source>
</evidence>
<dbReference type="Proteomes" id="UP000199729">
    <property type="component" value="Chromosome"/>
</dbReference>
<keyword evidence="1" id="KW-0472">Membrane</keyword>
<evidence type="ECO:0000256" key="1">
    <source>
        <dbReference type="SAM" id="Phobius"/>
    </source>
</evidence>
<feature type="transmembrane region" description="Helical" evidence="1">
    <location>
        <begin position="243"/>
        <end position="274"/>
    </location>
</feature>
<sequence length="330" mass="37207">MNTNTLGAVVIGRNEGQRLVRCLQSLRDRVAWCVYVDSGSSDDSVAQAQALGADVVNLDMSQPFTAARARNEGLARLRQIAPTLTYVQFVDGDCEIQPDWLHHACAFLAEHPEVAVVCGRRRERFPQASVYNQLCDLEWDTPIGPARACGGDALMRVSALVAVGGYRPDLIAGEEPELCVRLRAAGHHIWRLNVEMTLHDAAMHRLGQWWQRNRRSGHAFAEGAWLHGAPPERHFVAETRRALVWGALLPLLWLGLMIVGAEGLAGLLLCLYPLQVIRVARRVRAMWPAHPIPWQQAFFLIMGRFPEVQGVLTFHWRRWRRGPVRLIEYK</sequence>
<dbReference type="PANTHER" id="PTHR43646">
    <property type="entry name" value="GLYCOSYLTRANSFERASE"/>
    <property type="match status" value="1"/>
</dbReference>
<keyword evidence="3" id="KW-0808">Transferase</keyword>
<protein>
    <submittedName>
        <fullName evidence="3">Glycosyl transferase</fullName>
    </submittedName>
</protein>
<dbReference type="EMBL" id="CP022423">
    <property type="protein sequence ID" value="ASM77080.1"/>
    <property type="molecule type" value="Genomic_DNA"/>
</dbReference>
<evidence type="ECO:0000313" key="4">
    <source>
        <dbReference type="Proteomes" id="UP000199729"/>
    </source>
</evidence>
<dbReference type="Gene3D" id="3.90.550.10">
    <property type="entry name" value="Spore Coat Polysaccharide Biosynthesis Protein SpsA, Chain A"/>
    <property type="match status" value="1"/>
</dbReference>
<dbReference type="OrthoDB" id="9811884at2"/>
<dbReference type="GO" id="GO:0016740">
    <property type="term" value="F:transferase activity"/>
    <property type="evidence" value="ECO:0007669"/>
    <property type="project" value="UniProtKB-KW"/>
</dbReference>
<keyword evidence="1" id="KW-1133">Transmembrane helix</keyword>
<feature type="domain" description="Glycosyltransferase 2-like" evidence="2">
    <location>
        <begin position="9"/>
        <end position="123"/>
    </location>
</feature>
<evidence type="ECO:0000259" key="2">
    <source>
        <dbReference type="Pfam" id="PF00535"/>
    </source>
</evidence>
<dbReference type="RefSeq" id="WP_089416286.1">
    <property type="nucleotide sequence ID" value="NZ_CP022423.1"/>
</dbReference>
<gene>
    <name evidence="3" type="ORF">VITFI_CDS1302</name>
</gene>
<dbReference type="PANTHER" id="PTHR43646:SF6">
    <property type="entry name" value="PRE-MYCOFACTOCIN GLYCOSYLTRANSFERASE"/>
    <property type="match status" value="1"/>
</dbReference>
<reference evidence="3 4" key="1">
    <citation type="submission" date="2017-07" db="EMBL/GenBank/DDBJ databases">
        <title>Complete Genome Sequence of the cosmetic ferment Vitreoscilla filiformis (ATCC15551).</title>
        <authorList>
            <person name="Contreras S."/>
            <person name="Sagory-Zalkind P."/>
            <person name="Blanquart H."/>
            <person name="Iltis A."/>
            <person name="Morand S.C."/>
        </authorList>
    </citation>
    <scope>NUCLEOTIDE SEQUENCE [LARGE SCALE GENOMIC DNA]</scope>
    <source>
        <strain evidence="3 4">ATCC 15551</strain>
    </source>
</reference>
<dbReference type="KEGG" id="vff:VITFI_CDS1302"/>